<protein>
    <recommendedName>
        <fullName evidence="5">P-type ATPase A domain-containing protein</fullName>
    </recommendedName>
</protein>
<dbReference type="EMBL" id="JAMZEB010000002">
    <property type="protein sequence ID" value="MCP2355540.1"/>
    <property type="molecule type" value="Genomic_DNA"/>
</dbReference>
<feature type="region of interest" description="Disordered" evidence="4">
    <location>
        <begin position="183"/>
        <end position="215"/>
    </location>
</feature>
<comment type="subcellular location">
    <subcellularLocation>
        <location evidence="1">Cell membrane</location>
        <topology evidence="1">Multi-pass membrane protein</topology>
    </subcellularLocation>
</comment>
<dbReference type="Gene3D" id="1.20.1110.10">
    <property type="entry name" value="Calcium-transporting ATPase, transmembrane domain"/>
    <property type="match status" value="1"/>
</dbReference>
<dbReference type="InterPro" id="IPR050510">
    <property type="entry name" value="Cation_transp_ATPase_P-type"/>
</dbReference>
<comment type="similarity">
    <text evidence="2">Belongs to the cation transport ATPase (P-type) (TC 3.A.3) family. Type IIA subfamily.</text>
</comment>
<feature type="region of interest" description="Disordered" evidence="4">
    <location>
        <begin position="1"/>
        <end position="26"/>
    </location>
</feature>
<evidence type="ECO:0000313" key="7">
    <source>
        <dbReference type="Proteomes" id="UP001139648"/>
    </source>
</evidence>
<dbReference type="SUPFAM" id="SSF81665">
    <property type="entry name" value="Calcium ATPase, transmembrane domain M"/>
    <property type="match status" value="1"/>
</dbReference>
<organism evidence="6 7">
    <name type="scientific">Nonomuraea thailandensis</name>
    <dbReference type="NCBI Taxonomy" id="1188745"/>
    <lineage>
        <taxon>Bacteria</taxon>
        <taxon>Bacillati</taxon>
        <taxon>Actinomycetota</taxon>
        <taxon>Actinomycetes</taxon>
        <taxon>Streptosporangiales</taxon>
        <taxon>Streptosporangiaceae</taxon>
        <taxon>Nonomuraea</taxon>
    </lineage>
</organism>
<dbReference type="InterPro" id="IPR059000">
    <property type="entry name" value="ATPase_P-type_domA"/>
</dbReference>
<accession>A0A9X2K116</accession>
<dbReference type="AlphaFoldDB" id="A0A9X2K116"/>
<feature type="region of interest" description="Disordered" evidence="4">
    <location>
        <begin position="87"/>
        <end position="109"/>
    </location>
</feature>
<evidence type="ECO:0000256" key="3">
    <source>
        <dbReference type="ARBA" id="ARBA00022475"/>
    </source>
</evidence>
<proteinExistence type="inferred from homology"/>
<dbReference type="SUPFAM" id="SSF81653">
    <property type="entry name" value="Calcium ATPase, transduction domain A"/>
    <property type="match status" value="1"/>
</dbReference>
<keyword evidence="7" id="KW-1185">Reference proteome</keyword>
<dbReference type="GO" id="GO:0005886">
    <property type="term" value="C:plasma membrane"/>
    <property type="evidence" value="ECO:0007669"/>
    <property type="project" value="UniProtKB-SubCell"/>
</dbReference>
<evidence type="ECO:0000256" key="1">
    <source>
        <dbReference type="ARBA" id="ARBA00004651"/>
    </source>
</evidence>
<sequence>MSETRTPHHRPAEGDHLIEPDRTPWHALPAGEVAALLQAAPEQGLSAGEAARRLGRHGPDRLREAARERVPADGRLLSAASLEVRESELTGEAQPVAKSATGRVEEEAPPADRANALFMNTSVTRGRGEMLVTATGMATETGRIAGLLASAKPAPTPLQRQISTLSRTLALISAVVVAVVGAPTGSPAAAPSSSGCPRWRPSAAPRRSAPTRPAR</sequence>
<reference evidence="6" key="1">
    <citation type="submission" date="2022-06" db="EMBL/GenBank/DDBJ databases">
        <title>Sequencing the genomes of 1000 actinobacteria strains.</title>
        <authorList>
            <person name="Klenk H.-P."/>
        </authorList>
    </citation>
    <scope>NUCLEOTIDE SEQUENCE</scope>
    <source>
        <strain evidence="6">DSM 46694</strain>
    </source>
</reference>
<dbReference type="Gene3D" id="2.70.150.10">
    <property type="entry name" value="Calcium-transporting ATPase, cytoplasmic transduction domain A"/>
    <property type="match status" value="1"/>
</dbReference>
<keyword evidence="3" id="KW-1003">Cell membrane</keyword>
<dbReference type="InterPro" id="IPR008250">
    <property type="entry name" value="ATPase_P-typ_transduc_dom_A_sf"/>
</dbReference>
<name>A0A9X2K116_9ACTN</name>
<dbReference type="Pfam" id="PF00122">
    <property type="entry name" value="E1-E2_ATPase"/>
    <property type="match status" value="1"/>
</dbReference>
<dbReference type="PANTHER" id="PTHR43294:SF21">
    <property type="entry name" value="CATION TRANSPORTING ATPASE"/>
    <property type="match status" value="1"/>
</dbReference>
<gene>
    <name evidence="6" type="ORF">HD597_002560</name>
</gene>
<evidence type="ECO:0000313" key="6">
    <source>
        <dbReference type="EMBL" id="MCP2355540.1"/>
    </source>
</evidence>
<dbReference type="RefSeq" id="WP_253742204.1">
    <property type="nucleotide sequence ID" value="NZ_BAABKA010000036.1"/>
</dbReference>
<evidence type="ECO:0000256" key="4">
    <source>
        <dbReference type="SAM" id="MobiDB-lite"/>
    </source>
</evidence>
<feature type="compositionally biased region" description="Basic and acidic residues" evidence="4">
    <location>
        <begin position="10"/>
        <end position="24"/>
    </location>
</feature>
<dbReference type="Proteomes" id="UP001139648">
    <property type="component" value="Unassembled WGS sequence"/>
</dbReference>
<feature type="domain" description="P-type ATPase A" evidence="5">
    <location>
        <begin position="65"/>
        <end position="148"/>
    </location>
</feature>
<dbReference type="PANTHER" id="PTHR43294">
    <property type="entry name" value="SODIUM/POTASSIUM-TRANSPORTING ATPASE SUBUNIT ALPHA"/>
    <property type="match status" value="1"/>
</dbReference>
<dbReference type="InterPro" id="IPR023298">
    <property type="entry name" value="ATPase_P-typ_TM_dom_sf"/>
</dbReference>
<comment type="caution">
    <text evidence="6">The sequence shown here is derived from an EMBL/GenBank/DDBJ whole genome shotgun (WGS) entry which is preliminary data.</text>
</comment>
<evidence type="ECO:0000259" key="5">
    <source>
        <dbReference type="Pfam" id="PF00122"/>
    </source>
</evidence>
<evidence type="ECO:0000256" key="2">
    <source>
        <dbReference type="ARBA" id="ARBA00005675"/>
    </source>
</evidence>
<keyword evidence="3" id="KW-0472">Membrane</keyword>